<dbReference type="Pfam" id="PF14322">
    <property type="entry name" value="SusD-like_3"/>
    <property type="match status" value="1"/>
</dbReference>
<evidence type="ECO:0000256" key="1">
    <source>
        <dbReference type="ARBA" id="ARBA00004442"/>
    </source>
</evidence>
<evidence type="ECO:0000313" key="8">
    <source>
        <dbReference type="EMBL" id="KKB59480.1"/>
    </source>
</evidence>
<dbReference type="SUPFAM" id="SSF48452">
    <property type="entry name" value="TPR-like"/>
    <property type="match status" value="1"/>
</dbReference>
<dbReference type="InterPro" id="IPR011990">
    <property type="entry name" value="TPR-like_helical_dom_sf"/>
</dbReference>
<dbReference type="Pfam" id="PF07980">
    <property type="entry name" value="SusD_RagB"/>
    <property type="match status" value="1"/>
</dbReference>
<dbReference type="Proteomes" id="UP000033047">
    <property type="component" value="Unassembled WGS sequence"/>
</dbReference>
<dbReference type="GO" id="GO:0009279">
    <property type="term" value="C:cell outer membrane"/>
    <property type="evidence" value="ECO:0007669"/>
    <property type="project" value="UniProtKB-SubCell"/>
</dbReference>
<evidence type="ECO:0000256" key="3">
    <source>
        <dbReference type="ARBA" id="ARBA00022729"/>
    </source>
</evidence>
<keyword evidence="5" id="KW-0998">Cell outer membrane</keyword>
<dbReference type="AlphaFoldDB" id="A0A0F5JPF2"/>
<dbReference type="EMBL" id="AQHV01000002">
    <property type="protein sequence ID" value="KKB59480.1"/>
    <property type="molecule type" value="Genomic_DNA"/>
</dbReference>
<sequence>MKSKFLVSIVACLSIFQACDNCLDETKYTYSISSETFYNTQEEANAAVLAPLDVMRSAYNSNFFATLEINTEYCYPKGVYQTYKAYNGFVNSTHITRSESNWTNLYKAIMYCNTAIEKLPSATEMTEAEIISYLGELRFLRGFNYFNLVKYWGGVPLKTENNITTWDVPKSSKEDVYAFIIEDLKYALANCPDKSRYLATPNKNAVRICLADVYMHTGHYEEAKTLAGEVVNSGVYSLVQVGTSRDFDKVFGYDLTTSTEEVFYIKTSRTDGKTWDYLSYTSHPKYEIEPGKLMLNGNGYFTHYTDLRNHVISTWDKNDLRYGLNVGFYIFGADAYGEYTCLLTKYWDPNSQGGGANVSIPLIRYPDAMLIFAEATARVAGGPTEESMEMLNQLRRRAYGRDPKVPDMELDYKLSDYKTMDEFIDLLIKEETYEHFNEGKHWDFIVRLGKAQELVGKYYNVEDGAWTDIQERHYLWKIPDSEFNYNKAMNQSTDQNPGYTSAE</sequence>
<comment type="caution">
    <text evidence="8">The sequence shown here is derived from an EMBL/GenBank/DDBJ whole genome shotgun (WGS) entry which is preliminary data.</text>
</comment>
<protein>
    <recommendedName>
        <fullName evidence="10">RagB/SusD domain-containing protein</fullName>
    </recommendedName>
</protein>
<organism evidence="8 9">
    <name type="scientific">Parabacteroides goldsteinii DSM 19448 = WAL 12034</name>
    <dbReference type="NCBI Taxonomy" id="927665"/>
    <lineage>
        <taxon>Bacteria</taxon>
        <taxon>Pseudomonadati</taxon>
        <taxon>Bacteroidota</taxon>
        <taxon>Bacteroidia</taxon>
        <taxon>Bacteroidales</taxon>
        <taxon>Tannerellaceae</taxon>
        <taxon>Parabacteroides</taxon>
    </lineage>
</organism>
<feature type="domain" description="SusD-like N-terminal" evidence="7">
    <location>
        <begin position="83"/>
        <end position="214"/>
    </location>
</feature>
<gene>
    <name evidence="8" type="ORF">HMPREF1535_00564</name>
</gene>
<evidence type="ECO:0000256" key="5">
    <source>
        <dbReference type="ARBA" id="ARBA00023237"/>
    </source>
</evidence>
<dbReference type="InterPro" id="IPR033985">
    <property type="entry name" value="SusD-like_N"/>
</dbReference>
<dbReference type="HOGENOM" id="CLU_015553_1_3_10"/>
<dbReference type="RefSeq" id="WP_046145232.1">
    <property type="nucleotide sequence ID" value="NZ_KQ033912.1"/>
</dbReference>
<reference evidence="8 9" key="1">
    <citation type="submission" date="2013-04" db="EMBL/GenBank/DDBJ databases">
        <title>The Genome Sequence of Parabacteroides goldsteinii DSM 19448.</title>
        <authorList>
            <consortium name="The Broad Institute Genomics Platform"/>
            <person name="Earl A."/>
            <person name="Ward D."/>
            <person name="Feldgarden M."/>
            <person name="Gevers D."/>
            <person name="Martens E."/>
            <person name="Sakamoto M."/>
            <person name="Benno Y."/>
            <person name="Song Y."/>
            <person name="Liu C."/>
            <person name="Lee J."/>
            <person name="Bolanos M."/>
            <person name="Vaisanen M.L."/>
            <person name="Finegold S.M."/>
            <person name="Walker B."/>
            <person name="Young S."/>
            <person name="Zeng Q."/>
            <person name="Gargeya S."/>
            <person name="Fitzgerald M."/>
            <person name="Haas B."/>
            <person name="Abouelleil A."/>
            <person name="Allen A.W."/>
            <person name="Alvarado L."/>
            <person name="Arachchi H.M."/>
            <person name="Berlin A.M."/>
            <person name="Chapman S.B."/>
            <person name="Gainer-Dewar J."/>
            <person name="Goldberg J."/>
            <person name="Griggs A."/>
            <person name="Gujja S."/>
            <person name="Hansen M."/>
            <person name="Howarth C."/>
            <person name="Imamovic A."/>
            <person name="Ireland A."/>
            <person name="Larimer J."/>
            <person name="McCowan C."/>
            <person name="Murphy C."/>
            <person name="Pearson M."/>
            <person name="Poon T.W."/>
            <person name="Priest M."/>
            <person name="Roberts A."/>
            <person name="Saif S."/>
            <person name="Shea T."/>
            <person name="Sisk P."/>
            <person name="Sykes S."/>
            <person name="Wortman J."/>
            <person name="Nusbaum C."/>
            <person name="Birren B."/>
        </authorList>
    </citation>
    <scope>NUCLEOTIDE SEQUENCE [LARGE SCALE GENOMIC DNA]</scope>
    <source>
        <strain evidence="8 9">DSM 19448</strain>
    </source>
</reference>
<evidence type="ECO:0000259" key="7">
    <source>
        <dbReference type="Pfam" id="PF14322"/>
    </source>
</evidence>
<dbReference type="PROSITE" id="PS51257">
    <property type="entry name" value="PROKAR_LIPOPROTEIN"/>
    <property type="match status" value="1"/>
</dbReference>
<dbReference type="STRING" id="927665.HMPREF1535_00564"/>
<evidence type="ECO:0000256" key="4">
    <source>
        <dbReference type="ARBA" id="ARBA00023136"/>
    </source>
</evidence>
<evidence type="ECO:0000259" key="6">
    <source>
        <dbReference type="Pfam" id="PF07980"/>
    </source>
</evidence>
<name>A0A0F5JPF2_9BACT</name>
<comment type="similarity">
    <text evidence="2">Belongs to the SusD family.</text>
</comment>
<dbReference type="Gene3D" id="1.25.40.390">
    <property type="match status" value="1"/>
</dbReference>
<evidence type="ECO:0000256" key="2">
    <source>
        <dbReference type="ARBA" id="ARBA00006275"/>
    </source>
</evidence>
<evidence type="ECO:0008006" key="10">
    <source>
        <dbReference type="Google" id="ProtNLM"/>
    </source>
</evidence>
<comment type="subcellular location">
    <subcellularLocation>
        <location evidence="1">Cell outer membrane</location>
    </subcellularLocation>
</comment>
<keyword evidence="4" id="KW-0472">Membrane</keyword>
<evidence type="ECO:0000313" key="9">
    <source>
        <dbReference type="Proteomes" id="UP000033047"/>
    </source>
</evidence>
<dbReference type="PATRIC" id="fig|927665.4.peg.570"/>
<feature type="domain" description="RagB/SusD" evidence="6">
    <location>
        <begin position="333"/>
        <end position="499"/>
    </location>
</feature>
<dbReference type="InterPro" id="IPR012944">
    <property type="entry name" value="SusD_RagB_dom"/>
</dbReference>
<proteinExistence type="inferred from homology"/>
<accession>A0A0F5JPF2</accession>
<keyword evidence="3" id="KW-0732">Signal</keyword>